<dbReference type="InterPro" id="IPR045870">
    <property type="entry name" value="TryX_NRX_thioredoxin_dom"/>
</dbReference>
<evidence type="ECO:0000259" key="1">
    <source>
        <dbReference type="PROSITE" id="PS51352"/>
    </source>
</evidence>
<feature type="domain" description="Thioredoxin" evidence="1">
    <location>
        <begin position="36"/>
        <end position="196"/>
    </location>
</feature>
<dbReference type="PROSITE" id="PS51352">
    <property type="entry name" value="THIOREDOXIN_2"/>
    <property type="match status" value="2"/>
</dbReference>
<dbReference type="Pfam" id="PF13905">
    <property type="entry name" value="Thioredoxin_8"/>
    <property type="match status" value="2"/>
</dbReference>
<dbReference type="EMBL" id="BMAR01000035">
    <property type="protein sequence ID" value="GFR50067.1"/>
    <property type="molecule type" value="Genomic_DNA"/>
</dbReference>
<dbReference type="PANTHER" id="PTHR46472">
    <property type="entry name" value="NUCLEOREDOXIN"/>
    <property type="match status" value="1"/>
</dbReference>
<dbReference type="GO" id="GO:0004791">
    <property type="term" value="F:thioredoxin-disulfide reductase (NADPH) activity"/>
    <property type="evidence" value="ECO:0007669"/>
    <property type="project" value="InterPro"/>
</dbReference>
<accession>A0AAD3E069</accession>
<dbReference type="GO" id="GO:0005634">
    <property type="term" value="C:nucleus"/>
    <property type="evidence" value="ECO:0007669"/>
    <property type="project" value="TreeGrafter"/>
</dbReference>
<dbReference type="InterPro" id="IPR036249">
    <property type="entry name" value="Thioredoxin-like_sf"/>
</dbReference>
<dbReference type="CDD" id="cd03009">
    <property type="entry name" value="TryX_like_TryX_NRX"/>
    <property type="match status" value="1"/>
</dbReference>
<evidence type="ECO:0000313" key="3">
    <source>
        <dbReference type="Proteomes" id="UP001054857"/>
    </source>
</evidence>
<dbReference type="GO" id="GO:0030178">
    <property type="term" value="P:negative regulation of Wnt signaling pathway"/>
    <property type="evidence" value="ECO:0007669"/>
    <property type="project" value="TreeGrafter"/>
</dbReference>
<keyword evidence="3" id="KW-1185">Reference proteome</keyword>
<name>A0AAD3E069_9CHLO</name>
<feature type="domain" description="Thioredoxin" evidence="1">
    <location>
        <begin position="199"/>
        <end position="353"/>
    </location>
</feature>
<dbReference type="PROSITE" id="PS00194">
    <property type="entry name" value="THIOREDOXIN_1"/>
    <property type="match status" value="1"/>
</dbReference>
<dbReference type="Gene3D" id="3.40.30.10">
    <property type="entry name" value="Glutaredoxin"/>
    <property type="match status" value="2"/>
</dbReference>
<protein>
    <recommendedName>
        <fullName evidence="1">Thioredoxin domain-containing protein</fullName>
    </recommendedName>
</protein>
<dbReference type="GO" id="GO:0031397">
    <property type="term" value="P:negative regulation of protein ubiquitination"/>
    <property type="evidence" value="ECO:0007669"/>
    <property type="project" value="TreeGrafter"/>
</dbReference>
<dbReference type="Proteomes" id="UP001054857">
    <property type="component" value="Unassembled WGS sequence"/>
</dbReference>
<dbReference type="InterPro" id="IPR012336">
    <property type="entry name" value="Thioredoxin-like_fold"/>
</dbReference>
<dbReference type="PANTHER" id="PTHR46472:SF1">
    <property type="entry name" value="NUCLEOREDOXIN"/>
    <property type="match status" value="1"/>
</dbReference>
<gene>
    <name evidence="2" type="ORF">Agub_g12209</name>
</gene>
<proteinExistence type="predicted"/>
<sequence>MSDKPDDVICEGGVCRRLTPEEVAASKAAASADNGSAENLPAVFQHLGSALLGQDGKNVPVSSIIGPNKVIALYFSAHWCPPCRGFTPVLAETYRSFKAKHARAADWEVVFVSSDRDEASFKEYFGEMPWLALPFERRDAKAELSRLFKVRGIPTLVLLDAASGELITANGRDAVGDDPECENFPWKPRTFEQIMEGAMLVDPPSSEAGAPAPTPTPALDRLRGKYTLLYFSASWCPPCRRFTPMLVEALKALREGLAAGKLEGAAGAAGVEAVFVSGDRKEEDMCGYHSHMTWPALPFEDRKRAAELNMLFEVEGIPTLVVLDPDFKVTTMEGTGAVSTDPAGRRFPWRPQPLEQLTPSTASRINDGPLMLLLVGEELKEQAEAEAFAEATLKSVAVATKAAPGGDAWSFLWAQKKDDLALRVLMFAGMVEEPAEEEGEVKLPEGHLAVLLDVPGAQSTWDLGAKGVEISAAGLGAVVEDYKAGRLGPGRKLGGDDDDSDEE</sequence>
<dbReference type="InterPro" id="IPR017937">
    <property type="entry name" value="Thioredoxin_CS"/>
</dbReference>
<dbReference type="InterPro" id="IPR013766">
    <property type="entry name" value="Thioredoxin_domain"/>
</dbReference>
<organism evidence="2 3">
    <name type="scientific">Astrephomene gubernaculifera</name>
    <dbReference type="NCBI Taxonomy" id="47775"/>
    <lineage>
        <taxon>Eukaryota</taxon>
        <taxon>Viridiplantae</taxon>
        <taxon>Chlorophyta</taxon>
        <taxon>core chlorophytes</taxon>
        <taxon>Chlorophyceae</taxon>
        <taxon>CS clade</taxon>
        <taxon>Chlamydomonadales</taxon>
        <taxon>Astrephomenaceae</taxon>
        <taxon>Astrephomene</taxon>
    </lineage>
</organism>
<dbReference type="SUPFAM" id="SSF52833">
    <property type="entry name" value="Thioredoxin-like"/>
    <property type="match status" value="2"/>
</dbReference>
<reference evidence="2 3" key="1">
    <citation type="journal article" date="2021" name="Sci. Rep.">
        <title>Genome sequencing of the multicellular alga Astrephomene provides insights into convergent evolution of germ-soma differentiation.</title>
        <authorList>
            <person name="Yamashita S."/>
            <person name="Yamamoto K."/>
            <person name="Matsuzaki R."/>
            <person name="Suzuki S."/>
            <person name="Yamaguchi H."/>
            <person name="Hirooka S."/>
            <person name="Minakuchi Y."/>
            <person name="Miyagishima S."/>
            <person name="Kawachi M."/>
            <person name="Toyoda A."/>
            <person name="Nozaki H."/>
        </authorList>
    </citation>
    <scope>NUCLEOTIDE SEQUENCE [LARGE SCALE GENOMIC DNA]</scope>
    <source>
        <strain evidence="2 3">NIES-4017</strain>
    </source>
</reference>
<evidence type="ECO:0000313" key="2">
    <source>
        <dbReference type="EMBL" id="GFR50067.1"/>
    </source>
</evidence>
<comment type="caution">
    <text evidence="2">The sequence shown here is derived from an EMBL/GenBank/DDBJ whole genome shotgun (WGS) entry which is preliminary data.</text>
</comment>
<dbReference type="AlphaFoldDB" id="A0AAD3E069"/>